<protein>
    <submittedName>
        <fullName evidence="1">Uncharacterized protein</fullName>
    </submittedName>
</protein>
<name>A0A6C0JV99_9ZZZZ</name>
<accession>A0A6C0JV99</accession>
<dbReference type="EMBL" id="MN740741">
    <property type="protein sequence ID" value="QHU09675.1"/>
    <property type="molecule type" value="Genomic_DNA"/>
</dbReference>
<organism evidence="1">
    <name type="scientific">viral metagenome</name>
    <dbReference type="NCBI Taxonomy" id="1070528"/>
    <lineage>
        <taxon>unclassified sequences</taxon>
        <taxon>metagenomes</taxon>
        <taxon>organismal metagenomes</taxon>
    </lineage>
</organism>
<dbReference type="AlphaFoldDB" id="A0A6C0JV99"/>
<reference evidence="1" key="1">
    <citation type="journal article" date="2020" name="Nature">
        <title>Giant virus diversity and host interactions through global metagenomics.</title>
        <authorList>
            <person name="Schulz F."/>
            <person name="Roux S."/>
            <person name="Paez-Espino D."/>
            <person name="Jungbluth S."/>
            <person name="Walsh D.A."/>
            <person name="Denef V.J."/>
            <person name="McMahon K.D."/>
            <person name="Konstantinidis K.T."/>
            <person name="Eloe-Fadrosh E.A."/>
            <person name="Kyrpides N.C."/>
            <person name="Woyke T."/>
        </authorList>
    </citation>
    <scope>NUCLEOTIDE SEQUENCE</scope>
    <source>
        <strain evidence="1">GVMAG-S-1101164-105</strain>
    </source>
</reference>
<sequence length="120" mass="14548">MGFHIYINCFLGICEDTGKHFYYRNFQKVYDMPPVVPEEHREFINMKGKVFRIYTDLITDDTSTSVTNFIDKYPEWFDIVEDSNFESCSEYWNEEKHNRFYAALKWFSDQDIGYTISWNN</sequence>
<evidence type="ECO:0000313" key="1">
    <source>
        <dbReference type="EMBL" id="QHU09675.1"/>
    </source>
</evidence>
<proteinExistence type="predicted"/>